<feature type="compositionally biased region" description="Polar residues" evidence="2">
    <location>
        <begin position="209"/>
        <end position="220"/>
    </location>
</feature>
<feature type="compositionally biased region" description="Basic and acidic residues" evidence="2">
    <location>
        <begin position="952"/>
        <end position="976"/>
    </location>
</feature>
<comment type="caution">
    <text evidence="4">The sequence shown here is derived from an EMBL/GenBank/DDBJ whole genome shotgun (WGS) entry which is preliminary data.</text>
</comment>
<evidence type="ECO:0000256" key="2">
    <source>
        <dbReference type="SAM" id="MobiDB-lite"/>
    </source>
</evidence>
<feature type="coiled-coil region" evidence="1">
    <location>
        <begin position="369"/>
        <end position="407"/>
    </location>
</feature>
<keyword evidence="5" id="KW-1185">Reference proteome</keyword>
<dbReference type="AlphaFoldDB" id="A0AAN6MV88"/>
<evidence type="ECO:0000256" key="3">
    <source>
        <dbReference type="SAM" id="Phobius"/>
    </source>
</evidence>
<feature type="compositionally biased region" description="Low complexity" evidence="2">
    <location>
        <begin position="478"/>
        <end position="490"/>
    </location>
</feature>
<keyword evidence="3" id="KW-1133">Transmembrane helix</keyword>
<evidence type="ECO:0000313" key="5">
    <source>
        <dbReference type="Proteomes" id="UP001303889"/>
    </source>
</evidence>
<gene>
    <name evidence="4" type="ORF">C8A05DRAFT_11670</name>
</gene>
<feature type="region of interest" description="Disordered" evidence="2">
    <location>
        <begin position="209"/>
        <end position="249"/>
    </location>
</feature>
<evidence type="ECO:0000256" key="1">
    <source>
        <dbReference type="SAM" id="Coils"/>
    </source>
</evidence>
<feature type="transmembrane region" description="Helical" evidence="3">
    <location>
        <begin position="997"/>
        <end position="1018"/>
    </location>
</feature>
<keyword evidence="1" id="KW-0175">Coiled coil</keyword>
<reference evidence="4" key="2">
    <citation type="submission" date="2023-05" db="EMBL/GenBank/DDBJ databases">
        <authorList>
            <consortium name="Lawrence Berkeley National Laboratory"/>
            <person name="Steindorff A."/>
            <person name="Hensen N."/>
            <person name="Bonometti L."/>
            <person name="Westerberg I."/>
            <person name="Brannstrom I.O."/>
            <person name="Guillou S."/>
            <person name="Cros-Aarteil S."/>
            <person name="Calhoun S."/>
            <person name="Haridas S."/>
            <person name="Kuo A."/>
            <person name="Mondo S."/>
            <person name="Pangilinan J."/>
            <person name="Riley R."/>
            <person name="Labutti K."/>
            <person name="Andreopoulos B."/>
            <person name="Lipzen A."/>
            <person name="Chen C."/>
            <person name="Yanf M."/>
            <person name="Daum C."/>
            <person name="Ng V."/>
            <person name="Clum A."/>
            <person name="Ohm R."/>
            <person name="Martin F."/>
            <person name="Silar P."/>
            <person name="Natvig D."/>
            <person name="Lalanne C."/>
            <person name="Gautier V."/>
            <person name="Ament-Velasquez S.L."/>
            <person name="Kruys A."/>
            <person name="Hutchinson M.I."/>
            <person name="Powell A.J."/>
            <person name="Barry K."/>
            <person name="Miller A.N."/>
            <person name="Grigoriev I.V."/>
            <person name="Debuchy R."/>
            <person name="Gladieux P."/>
            <person name="Thoren M.H."/>
            <person name="Johannesson H."/>
        </authorList>
    </citation>
    <scope>NUCLEOTIDE SEQUENCE</scope>
    <source>
        <strain evidence="4">CBS 103.79</strain>
    </source>
</reference>
<feature type="coiled-coil region" evidence="1">
    <location>
        <begin position="65"/>
        <end position="127"/>
    </location>
</feature>
<sequence>LRDVTKPERDGMLERIDPHKLLQTYIENANFDIQMAWRGLLSCYDTAMGGKCDALLKLIGAVERLDEGQEKVSILEGKVASLREEKSRHAATLQSLERMVADEQERAQRLEMEKGVLARAKVELERRYDDANTERDAQFGILEGMVSEWETRSGRSETSSQPRGGADLEARFELIRKAFEDARMATKWTEATCKRLQVEYDDLLRKGTKMSTFSGSSGEHSNAGEGRQPRTMEPELPHQAPKDDDNAEWWAPTEPIMPPDGERLQKEVERLEGEVVRYEGRCASLQETVAHLKTRLEAQTAEAAQEKLEHDNSLDEIANSVNDIDATVSRVVAGSESSPVADSFAGSAQKPLLTQEFIREVEATQLQAIQSSRAAMDEIKAKIADLVQRISTELAEAKTAQAEEKQKYLEEVTDYIATLDSWIQKHREVEGNQGLIEDQLDALRQQVHSQQQVFHEIGRRVRQQRAQVEAAKSASRHSGTVSGRSTGGSTFHAGPDETWALRAATNLIAQLKSIAKDASMGAAARACGAQLAALLKRLRERDPDTPTEACLAELENFLTESADNGIENDKSGFHTKLDQYDRDLKSLLELEQFAPKETESERVLLIGIDEKLQAAGKLQAQQAMLIKECKAYLADHTPRPLTASQLEELVRLISSALTSTGGRWSQANLTDRSRASLMGQLVARIRRMVSDPYLAERRRELKNGIKRQGIQVEELTGEVARLAALARIAQGQMDALRRLKERGWAPSARGHEELDCVVTASQQRRETMFLRERDYSEAYLVWLDTVQADTKAFLENTAADEYYHAEKLLAETLFRLHGSGSLGPHGEATCFCTLLRFLFPKVYYSTVVGGCCAGSSVVRHDSRDAPESSCHGHHGHGVLSSSGRLWTSACRILTFLSWLILLVLIQPYNLATSARAALSLLFGMPIFVWRLVSEPETRHQFRSRDQNQCQKKGQEQDEGQHDKQGEGQEGEQKPDQEQDEPLPPPKLTLSQLPPEPATLVSVAVTVFLFVVWLSYLAVVVERQTWVANNDWRSVYVWDLTNRGPVPGTGWSPAGVDYRLIYEPMGVVVSGWAHSLFSWSRYVTL</sequence>
<feature type="coiled-coil region" evidence="1">
    <location>
        <begin position="261"/>
        <end position="309"/>
    </location>
</feature>
<evidence type="ECO:0000313" key="4">
    <source>
        <dbReference type="EMBL" id="KAK3906578.1"/>
    </source>
</evidence>
<feature type="region of interest" description="Disordered" evidence="2">
    <location>
        <begin position="939"/>
        <end position="989"/>
    </location>
</feature>
<accession>A0AAN6MV88</accession>
<keyword evidence="3" id="KW-0472">Membrane</keyword>
<reference evidence="4" key="1">
    <citation type="journal article" date="2023" name="Mol. Phylogenet. Evol.">
        <title>Genome-scale phylogeny and comparative genomics of the fungal order Sordariales.</title>
        <authorList>
            <person name="Hensen N."/>
            <person name="Bonometti L."/>
            <person name="Westerberg I."/>
            <person name="Brannstrom I.O."/>
            <person name="Guillou S."/>
            <person name="Cros-Aarteil S."/>
            <person name="Calhoun S."/>
            <person name="Haridas S."/>
            <person name="Kuo A."/>
            <person name="Mondo S."/>
            <person name="Pangilinan J."/>
            <person name="Riley R."/>
            <person name="LaButti K."/>
            <person name="Andreopoulos B."/>
            <person name="Lipzen A."/>
            <person name="Chen C."/>
            <person name="Yan M."/>
            <person name="Daum C."/>
            <person name="Ng V."/>
            <person name="Clum A."/>
            <person name="Steindorff A."/>
            <person name="Ohm R.A."/>
            <person name="Martin F."/>
            <person name="Silar P."/>
            <person name="Natvig D.O."/>
            <person name="Lalanne C."/>
            <person name="Gautier V."/>
            <person name="Ament-Velasquez S.L."/>
            <person name="Kruys A."/>
            <person name="Hutchinson M.I."/>
            <person name="Powell A.J."/>
            <person name="Barry K."/>
            <person name="Miller A.N."/>
            <person name="Grigoriev I.V."/>
            <person name="Debuchy R."/>
            <person name="Gladieux P."/>
            <person name="Hiltunen Thoren M."/>
            <person name="Johannesson H."/>
        </authorList>
    </citation>
    <scope>NUCLEOTIDE SEQUENCE</scope>
    <source>
        <strain evidence="4">CBS 103.79</strain>
    </source>
</reference>
<organism evidence="4 5">
    <name type="scientific">Staphylotrichum tortipilum</name>
    <dbReference type="NCBI Taxonomy" id="2831512"/>
    <lineage>
        <taxon>Eukaryota</taxon>
        <taxon>Fungi</taxon>
        <taxon>Dikarya</taxon>
        <taxon>Ascomycota</taxon>
        <taxon>Pezizomycotina</taxon>
        <taxon>Sordariomycetes</taxon>
        <taxon>Sordariomycetidae</taxon>
        <taxon>Sordariales</taxon>
        <taxon>Chaetomiaceae</taxon>
        <taxon>Staphylotrichum</taxon>
    </lineage>
</organism>
<proteinExistence type="predicted"/>
<dbReference type="Proteomes" id="UP001303889">
    <property type="component" value="Unassembled WGS sequence"/>
</dbReference>
<feature type="compositionally biased region" description="Basic and acidic residues" evidence="2">
    <location>
        <begin position="227"/>
        <end position="244"/>
    </location>
</feature>
<feature type="non-terminal residue" evidence="4">
    <location>
        <position position="1"/>
    </location>
</feature>
<protein>
    <submittedName>
        <fullName evidence="4">0dd64c92-3f07-4aa0-99ac-b24fad65a22e</fullName>
    </submittedName>
</protein>
<name>A0AAN6MV88_9PEZI</name>
<feature type="region of interest" description="Disordered" evidence="2">
    <location>
        <begin position="470"/>
        <end position="492"/>
    </location>
</feature>
<dbReference type="EMBL" id="MU855323">
    <property type="protein sequence ID" value="KAK3906578.1"/>
    <property type="molecule type" value="Genomic_DNA"/>
</dbReference>
<keyword evidence="3" id="KW-0812">Transmembrane</keyword>